<accession>A0A3E1KIC6</accession>
<reference evidence="2 3" key="1">
    <citation type="submission" date="2018-08" db="EMBL/GenBank/DDBJ databases">
        <title>Genome sequencing of X. nasturtii WHRI 8984.</title>
        <authorList>
            <person name="Studholme D.J."/>
            <person name="Mchugh J."/>
            <person name="Vicente J."/>
        </authorList>
    </citation>
    <scope>NUCLEOTIDE SEQUENCE [LARGE SCALE GENOMIC DNA]</scope>
    <source>
        <strain evidence="2 3">WHRI 8984</strain>
    </source>
</reference>
<sequence>MRALARPSCGVLNRQNHTAAHAPSLAPALLTFDRSTARSDGTDSAVLAIEKLEMSSAPSAGTGCKRRLLEASPTTGTRRSIHHHRRLPATDDV</sequence>
<evidence type="ECO:0000256" key="1">
    <source>
        <dbReference type="SAM" id="MobiDB-lite"/>
    </source>
</evidence>
<proteinExistence type="predicted"/>
<name>A0A3E1KIC6_9XANT</name>
<gene>
    <name evidence="2" type="ORF">DZD52_14615</name>
</gene>
<feature type="region of interest" description="Disordered" evidence="1">
    <location>
        <begin position="70"/>
        <end position="93"/>
    </location>
</feature>
<dbReference type="Proteomes" id="UP000259570">
    <property type="component" value="Unassembled WGS sequence"/>
</dbReference>
<evidence type="ECO:0000313" key="3">
    <source>
        <dbReference type="Proteomes" id="UP000259570"/>
    </source>
</evidence>
<evidence type="ECO:0000313" key="2">
    <source>
        <dbReference type="EMBL" id="RFF37913.1"/>
    </source>
</evidence>
<comment type="caution">
    <text evidence="2">The sequence shown here is derived from an EMBL/GenBank/DDBJ whole genome shotgun (WGS) entry which is preliminary data.</text>
</comment>
<protein>
    <submittedName>
        <fullName evidence="2">Uncharacterized protein</fullName>
    </submittedName>
</protein>
<organism evidence="2 3">
    <name type="scientific">Xanthomonas nasturtii</name>
    <dbReference type="NCBI Taxonomy" id="1843581"/>
    <lineage>
        <taxon>Bacteria</taxon>
        <taxon>Pseudomonadati</taxon>
        <taxon>Pseudomonadota</taxon>
        <taxon>Gammaproteobacteria</taxon>
        <taxon>Lysobacterales</taxon>
        <taxon>Lysobacteraceae</taxon>
        <taxon>Xanthomonas</taxon>
    </lineage>
</organism>
<dbReference type="EMBL" id="QUZM01000030">
    <property type="protein sequence ID" value="RFF37913.1"/>
    <property type="molecule type" value="Genomic_DNA"/>
</dbReference>
<dbReference type="AlphaFoldDB" id="A0A3E1KIC6"/>